<name>A0A075G6K0_9ARCH</name>
<reference evidence="1" key="1">
    <citation type="journal article" date="2014" name="Genome Biol. Evol.">
        <title>Pangenome evidence for extensive interdomain horizontal transfer affecting lineage core and shell genes in uncultured planktonic thaumarchaeota and euryarchaeota.</title>
        <authorList>
            <person name="Deschamps P."/>
            <person name="Zivanovic Y."/>
            <person name="Moreira D."/>
            <person name="Rodriguez-Valera F."/>
            <person name="Lopez-Garcia P."/>
        </authorList>
    </citation>
    <scope>NUCLEOTIDE SEQUENCE</scope>
</reference>
<dbReference type="EMBL" id="KF900567">
    <property type="protein sequence ID" value="AIE99595.1"/>
    <property type="molecule type" value="Genomic_DNA"/>
</dbReference>
<evidence type="ECO:0000313" key="1">
    <source>
        <dbReference type="EMBL" id="AIE99595.1"/>
    </source>
</evidence>
<protein>
    <submittedName>
        <fullName evidence="1">Uncharacterized protein</fullName>
    </submittedName>
</protein>
<organism evidence="1">
    <name type="scientific">uncultured marine thaumarchaeote KM3_115_A11</name>
    <dbReference type="NCBI Taxonomy" id="1455988"/>
    <lineage>
        <taxon>Archaea</taxon>
        <taxon>Nitrososphaerota</taxon>
        <taxon>environmental samples</taxon>
    </lineage>
</organism>
<accession>A0A075G6K0</accession>
<proteinExistence type="predicted"/>
<sequence length="94" mass="10950">MNQITVFCQDKYETQKLASLIFIKEEKETYLTEILDVIENEVILSVKDKSAHSVIFKDNNQVSIFTDFIQSVLEKRQKIIDAVIVENTLKIIKE</sequence>
<dbReference type="AlphaFoldDB" id="A0A075G6K0"/>